<dbReference type="GO" id="GO:0043235">
    <property type="term" value="C:receptor complex"/>
    <property type="evidence" value="ECO:0007669"/>
    <property type="project" value="TreeGrafter"/>
</dbReference>
<feature type="region of interest" description="Disordered" evidence="4">
    <location>
        <begin position="392"/>
        <end position="431"/>
    </location>
</feature>
<gene>
    <name evidence="7" type="ORF">DYB30_003838</name>
</gene>
<feature type="region of interest" description="Disordered" evidence="4">
    <location>
        <begin position="304"/>
        <end position="348"/>
    </location>
</feature>
<feature type="binding site" evidence="3">
    <location>
        <position position="685"/>
    </location>
    <ligand>
        <name>ATP</name>
        <dbReference type="ChEBI" id="CHEBI:30616"/>
    </ligand>
</feature>
<feature type="transmembrane region" description="Helical" evidence="5">
    <location>
        <begin position="20"/>
        <end position="42"/>
    </location>
</feature>
<dbReference type="InterPro" id="IPR011009">
    <property type="entry name" value="Kinase-like_dom_sf"/>
</dbReference>
<dbReference type="SUPFAM" id="SSF56112">
    <property type="entry name" value="Protein kinase-like (PK-like)"/>
    <property type="match status" value="1"/>
</dbReference>
<dbReference type="SMART" id="SM00219">
    <property type="entry name" value="TyrKc"/>
    <property type="match status" value="1"/>
</dbReference>
<proteinExistence type="predicted"/>
<evidence type="ECO:0000256" key="1">
    <source>
        <dbReference type="ARBA" id="ARBA00004167"/>
    </source>
</evidence>
<feature type="region of interest" description="Disordered" evidence="4">
    <location>
        <begin position="235"/>
        <end position="284"/>
    </location>
</feature>
<feature type="compositionally biased region" description="Basic and acidic residues" evidence="4">
    <location>
        <begin position="463"/>
        <end position="473"/>
    </location>
</feature>
<dbReference type="GO" id="GO:0007169">
    <property type="term" value="P:cell surface receptor protein tyrosine kinase signaling pathway"/>
    <property type="evidence" value="ECO:0007669"/>
    <property type="project" value="TreeGrafter"/>
</dbReference>
<dbReference type="PANTHER" id="PTHR24416">
    <property type="entry name" value="TYROSINE-PROTEIN KINASE RECEPTOR"/>
    <property type="match status" value="1"/>
</dbReference>
<dbReference type="InterPro" id="IPR000719">
    <property type="entry name" value="Prot_kinase_dom"/>
</dbReference>
<dbReference type="InterPro" id="IPR050122">
    <property type="entry name" value="RTK"/>
</dbReference>
<keyword evidence="3" id="KW-0547">Nucleotide-binding</keyword>
<dbReference type="AlphaFoldDB" id="A0A397CKQ1"/>
<dbReference type="PROSITE" id="PS00109">
    <property type="entry name" value="PROTEIN_KINASE_TYR"/>
    <property type="match status" value="1"/>
</dbReference>
<feature type="region of interest" description="Disordered" evidence="4">
    <location>
        <begin position="453"/>
        <end position="477"/>
    </location>
</feature>
<evidence type="ECO:0000256" key="5">
    <source>
        <dbReference type="SAM" id="Phobius"/>
    </source>
</evidence>
<evidence type="ECO:0000259" key="6">
    <source>
        <dbReference type="PROSITE" id="PS50011"/>
    </source>
</evidence>
<dbReference type="GO" id="GO:0005524">
    <property type="term" value="F:ATP binding"/>
    <property type="evidence" value="ECO:0007669"/>
    <property type="project" value="UniProtKB-UniRule"/>
</dbReference>
<protein>
    <recommendedName>
        <fullName evidence="6">Protein kinase domain-containing protein</fullName>
    </recommendedName>
</protein>
<feature type="domain" description="Protein kinase" evidence="6">
    <location>
        <begin position="658"/>
        <end position="938"/>
    </location>
</feature>
<dbReference type="VEuPathDB" id="FungiDB:H257_12365"/>
<feature type="transmembrane region" description="Helical" evidence="5">
    <location>
        <begin position="110"/>
        <end position="133"/>
    </location>
</feature>
<feature type="compositionally biased region" description="Polar residues" evidence="4">
    <location>
        <begin position="408"/>
        <end position="421"/>
    </location>
</feature>
<keyword evidence="5" id="KW-1133">Transmembrane helix</keyword>
<dbReference type="EMBL" id="QUTD01008803">
    <property type="protein sequence ID" value="RHY44771.1"/>
    <property type="molecule type" value="Genomic_DNA"/>
</dbReference>
<feature type="compositionally biased region" description="Polar residues" evidence="4">
    <location>
        <begin position="237"/>
        <end position="252"/>
    </location>
</feature>
<sequence>MRDFACGGDRSIYRFVRFHIMSLICSAWQYLVLAALALGYILRLLFWPLRKHWDGHRHHAKASVQSYCFMYAVVDINIRNSYNLQAAVPSKTPSVVALAAHKTNVALYFLLWKPVLCTLYILSTLALASAAAIPDITAAAMAGIVIGYIAFLIVLAIVHDWITGVVLVPIFRYVQVEDSATDLGLPTTSNPTVDHSMTNYTRLPSATDVEDRELYCIAVPAPPFVSTFMNQHPPPLSMTSVSRDSSNDSVTKQKPPRYSLPLAQESSENDNRSRTTNSFSNYPVAGPLNASRLGSLLDPLTITPQTRLSSSSRSSPQYSSPPKYSSLPTERSQDSATSSSTQSVQIQAYDASSAAESTSIVDAPDKRIKVTVPTNITREYDAFEYADYEDIQSPSPHAVPDGVYCSAPSPSSTLPHQQHATSPPEPESTWLSPTNYASVASVYSPSSPAYGLLSPQGAAAPPRQDKPPNRPEFHPPQVFRSVDAKGLNKQDAVHFVAYAPPSVALHSTFLFSIWAFLVHQRHDVHEQATAGDSKSRQLSREVLLPVRRGALAHVQLQVPDGFVVEGDGPTQAFTWTGDVTSIPFSVTCLACPSSSQVLFKATIVVGAHVMVVKSFVFVHTTTIPRLVVDDDDNGIMHELTTELERLPTTFQEIPYDLLDFKQLVGEGHFGDAYRAVYNGRDVVVKTFKAQDLTLHGDSTSTDQLVHEFRHEAAVLNMFGHHPNIVPFVGASTDPSQPLALVTAYLPHGSLESQWLRGPTSTSTSSSTRTSTLSVPQKQVILADAAAGLLNIHEGGFVHRDIAARNCLVDDAMRVKLCDFGMSRRVNAVVGGSHVSTGVGPLKYMAPESLVPPHAFSYGSDVYSYGVLMWETFAEASPFADLSGPQAAAYVLEGGRLNMSTRREDGSSIIPAKYQKIMAACFAEDPSKRPTMTQLHRAFTTW</sequence>
<dbReference type="GO" id="GO:0004714">
    <property type="term" value="F:transmembrane receptor protein tyrosine kinase activity"/>
    <property type="evidence" value="ECO:0007669"/>
    <property type="project" value="UniProtKB-EC"/>
</dbReference>
<reference evidence="7 8" key="1">
    <citation type="submission" date="2018-08" db="EMBL/GenBank/DDBJ databases">
        <title>Aphanomyces genome sequencing and annotation.</title>
        <authorList>
            <person name="Minardi D."/>
            <person name="Oidtmann B."/>
            <person name="Van Der Giezen M."/>
            <person name="Studholme D.J."/>
        </authorList>
    </citation>
    <scope>NUCLEOTIDE SEQUENCE [LARGE SCALE GENOMIC DNA]</scope>
    <source>
        <strain evidence="7 8">D2</strain>
    </source>
</reference>
<feature type="transmembrane region" description="Helical" evidence="5">
    <location>
        <begin position="139"/>
        <end position="162"/>
    </location>
</feature>
<organism evidence="7 8">
    <name type="scientific">Aphanomyces astaci</name>
    <name type="common">Crayfish plague agent</name>
    <dbReference type="NCBI Taxonomy" id="112090"/>
    <lineage>
        <taxon>Eukaryota</taxon>
        <taxon>Sar</taxon>
        <taxon>Stramenopiles</taxon>
        <taxon>Oomycota</taxon>
        <taxon>Saprolegniomycetes</taxon>
        <taxon>Saprolegniales</taxon>
        <taxon>Verrucalvaceae</taxon>
        <taxon>Aphanomyces</taxon>
    </lineage>
</organism>
<evidence type="ECO:0000313" key="8">
    <source>
        <dbReference type="Proteomes" id="UP000266643"/>
    </source>
</evidence>
<dbReference type="PANTHER" id="PTHR24416:SF611">
    <property type="entry name" value="TYROSINE-PROTEIN KINASE TRANSMEMBRANE RECEPTOR ROR"/>
    <property type="match status" value="1"/>
</dbReference>
<evidence type="ECO:0000313" key="7">
    <source>
        <dbReference type="EMBL" id="RHY44771.1"/>
    </source>
</evidence>
<dbReference type="InterPro" id="IPR001245">
    <property type="entry name" value="Ser-Thr/Tyr_kinase_cat_dom"/>
</dbReference>
<dbReference type="InterPro" id="IPR008266">
    <property type="entry name" value="Tyr_kinase_AS"/>
</dbReference>
<dbReference type="PROSITE" id="PS50011">
    <property type="entry name" value="PROTEIN_KINASE_DOM"/>
    <property type="match status" value="1"/>
</dbReference>
<comment type="subcellular location">
    <subcellularLocation>
        <location evidence="1">Membrane</location>
        <topology evidence="1">Single-pass membrane protein</topology>
    </subcellularLocation>
</comment>
<dbReference type="Pfam" id="PF07714">
    <property type="entry name" value="PK_Tyr_Ser-Thr"/>
    <property type="match status" value="1"/>
</dbReference>
<dbReference type="GO" id="GO:0005886">
    <property type="term" value="C:plasma membrane"/>
    <property type="evidence" value="ECO:0007669"/>
    <property type="project" value="TreeGrafter"/>
</dbReference>
<dbReference type="InterPro" id="IPR017441">
    <property type="entry name" value="Protein_kinase_ATP_BS"/>
</dbReference>
<evidence type="ECO:0000256" key="2">
    <source>
        <dbReference type="ARBA" id="ARBA00051243"/>
    </source>
</evidence>
<evidence type="ECO:0000256" key="4">
    <source>
        <dbReference type="SAM" id="MobiDB-lite"/>
    </source>
</evidence>
<keyword evidence="5" id="KW-0472">Membrane</keyword>
<dbReference type="Proteomes" id="UP000266643">
    <property type="component" value="Unassembled WGS sequence"/>
</dbReference>
<dbReference type="PROSITE" id="PS00107">
    <property type="entry name" value="PROTEIN_KINASE_ATP"/>
    <property type="match status" value="1"/>
</dbReference>
<comment type="caution">
    <text evidence="7">The sequence shown here is derived from an EMBL/GenBank/DDBJ whole genome shotgun (WGS) entry which is preliminary data.</text>
</comment>
<evidence type="ECO:0000256" key="3">
    <source>
        <dbReference type="PROSITE-ProRule" id="PRU10141"/>
    </source>
</evidence>
<accession>A0A397CKQ1</accession>
<keyword evidence="3" id="KW-0067">ATP-binding</keyword>
<dbReference type="InterPro" id="IPR020635">
    <property type="entry name" value="Tyr_kinase_cat_dom"/>
</dbReference>
<comment type="catalytic activity">
    <reaction evidence="2">
        <text>L-tyrosyl-[protein] + ATP = O-phospho-L-tyrosyl-[protein] + ADP + H(+)</text>
        <dbReference type="Rhea" id="RHEA:10596"/>
        <dbReference type="Rhea" id="RHEA-COMP:10136"/>
        <dbReference type="Rhea" id="RHEA-COMP:20101"/>
        <dbReference type="ChEBI" id="CHEBI:15378"/>
        <dbReference type="ChEBI" id="CHEBI:30616"/>
        <dbReference type="ChEBI" id="CHEBI:46858"/>
        <dbReference type="ChEBI" id="CHEBI:61978"/>
        <dbReference type="ChEBI" id="CHEBI:456216"/>
        <dbReference type="EC" id="2.7.10.1"/>
    </reaction>
</comment>
<dbReference type="Gene3D" id="1.10.510.10">
    <property type="entry name" value="Transferase(Phosphotransferase) domain 1"/>
    <property type="match status" value="1"/>
</dbReference>
<name>A0A397CKQ1_APHAT</name>
<keyword evidence="5" id="KW-0812">Transmembrane</keyword>
<dbReference type="Gene3D" id="3.30.200.20">
    <property type="entry name" value="Phosphorylase Kinase, domain 1"/>
    <property type="match status" value="1"/>
</dbReference>